<evidence type="ECO:0000313" key="3">
    <source>
        <dbReference type="Proteomes" id="UP000309215"/>
    </source>
</evidence>
<protein>
    <recommendedName>
        <fullName evidence="4">ATP-binding protein</fullName>
    </recommendedName>
</protein>
<gene>
    <name evidence="2" type="ORF">E8A74_30845</name>
</gene>
<feature type="compositionally biased region" description="Low complexity" evidence="1">
    <location>
        <begin position="13"/>
        <end position="22"/>
    </location>
</feature>
<feature type="compositionally biased region" description="Basic and acidic residues" evidence="1">
    <location>
        <begin position="60"/>
        <end position="70"/>
    </location>
</feature>
<dbReference type="SUPFAM" id="SSF52540">
    <property type="entry name" value="P-loop containing nucleoside triphosphate hydrolases"/>
    <property type="match status" value="1"/>
</dbReference>
<reference evidence="2 3" key="1">
    <citation type="submission" date="2019-04" db="EMBL/GenBank/DDBJ databases">
        <authorList>
            <person name="Li Y."/>
            <person name="Wang J."/>
        </authorList>
    </citation>
    <scope>NUCLEOTIDE SEQUENCE [LARGE SCALE GENOMIC DNA]</scope>
    <source>
        <strain evidence="2 3">DSM 14668</strain>
    </source>
</reference>
<name>A0A4U1J316_9BACT</name>
<dbReference type="Proteomes" id="UP000309215">
    <property type="component" value="Unassembled WGS sequence"/>
</dbReference>
<evidence type="ECO:0000256" key="1">
    <source>
        <dbReference type="SAM" id="MobiDB-lite"/>
    </source>
</evidence>
<feature type="region of interest" description="Disordered" evidence="1">
    <location>
        <begin position="1"/>
        <end position="70"/>
    </location>
</feature>
<accession>A0A4U1J316</accession>
<evidence type="ECO:0000313" key="2">
    <source>
        <dbReference type="EMBL" id="TKD01497.1"/>
    </source>
</evidence>
<dbReference type="PROSITE" id="PS51257">
    <property type="entry name" value="PROKAR_LIPOPROTEIN"/>
    <property type="match status" value="1"/>
</dbReference>
<dbReference type="InterPro" id="IPR027417">
    <property type="entry name" value="P-loop_NTPase"/>
</dbReference>
<comment type="caution">
    <text evidence="2">The sequence shown here is derived from an EMBL/GenBank/DDBJ whole genome shotgun (WGS) entry which is preliminary data.</text>
</comment>
<sequence length="359" mass="38696">MAPRRSSVASAPGSSGCTSGGSPVRADRSRKTSNPRSLETSLVVSTTTRQHGQGWFGEPAIEHDRDSSERLGHDRAAGARFLSTHRHRRRFNVVGPCHDELHYMLNASTRLVEVPDLVARGAYVVVHAPRLHGRTTWLRGLAAGLAEGGAWAVVRASCRPRGGAAEGASGERALLEAIARAAGEQLPAPLRPPPWPPSYDVRFAGVVLSAWARACPRPLVLLLDDVDLLPRETRASLLTQMRATYEARPRAAPWSVVFCGSEEVQASAVELLGPGSTSLRLPDFTAAQVATLCAEHTEETGQPFRDEAVAQIAAISGGHPWVVNVLAREIVEKLRPPLRQPITAVHVRTAAERLRGAWV</sequence>
<organism evidence="2 3">
    <name type="scientific">Polyangium fumosum</name>
    <dbReference type="NCBI Taxonomy" id="889272"/>
    <lineage>
        <taxon>Bacteria</taxon>
        <taxon>Pseudomonadati</taxon>
        <taxon>Myxococcota</taxon>
        <taxon>Polyangia</taxon>
        <taxon>Polyangiales</taxon>
        <taxon>Polyangiaceae</taxon>
        <taxon>Polyangium</taxon>
    </lineage>
</organism>
<dbReference type="OrthoDB" id="5509006at2"/>
<evidence type="ECO:0008006" key="4">
    <source>
        <dbReference type="Google" id="ProtNLM"/>
    </source>
</evidence>
<keyword evidence="3" id="KW-1185">Reference proteome</keyword>
<proteinExistence type="predicted"/>
<dbReference type="AlphaFoldDB" id="A0A4U1J316"/>
<feature type="compositionally biased region" description="Low complexity" evidence="1">
    <location>
        <begin position="37"/>
        <end position="48"/>
    </location>
</feature>
<dbReference type="EMBL" id="SSMQ01000039">
    <property type="protein sequence ID" value="TKD01497.1"/>
    <property type="molecule type" value="Genomic_DNA"/>
</dbReference>